<evidence type="ECO:0000313" key="1">
    <source>
        <dbReference type="EMBL" id="MFB2893521.1"/>
    </source>
</evidence>
<dbReference type="Proteomes" id="UP001576784">
    <property type="component" value="Unassembled WGS sequence"/>
</dbReference>
<organism evidence="1 2">
    <name type="scientific">Floridaenema flaviceps BLCC-F50</name>
    <dbReference type="NCBI Taxonomy" id="3153642"/>
    <lineage>
        <taxon>Bacteria</taxon>
        <taxon>Bacillati</taxon>
        <taxon>Cyanobacteriota</taxon>
        <taxon>Cyanophyceae</taxon>
        <taxon>Oscillatoriophycideae</taxon>
        <taxon>Aerosakkonematales</taxon>
        <taxon>Aerosakkonemataceae</taxon>
        <taxon>Floridanema</taxon>
        <taxon>Floridanema flaviceps</taxon>
    </lineage>
</organism>
<name>A0ABV4XPA5_9CYAN</name>
<accession>A0ABV4XPA5</accession>
<dbReference type="EMBL" id="JBHFNR010000076">
    <property type="protein sequence ID" value="MFB2893521.1"/>
    <property type="molecule type" value="Genomic_DNA"/>
</dbReference>
<keyword evidence="2" id="KW-1185">Reference proteome</keyword>
<reference evidence="1 2" key="1">
    <citation type="submission" date="2024-09" db="EMBL/GenBank/DDBJ databases">
        <title>Floridaenema gen nov. (Aerosakkonemataceae, Aerosakkonematales ord. nov., Cyanobacteria) from benthic tropical and subtropical fresh waters, with the description of four new species.</title>
        <authorList>
            <person name="Moretto J.A."/>
            <person name="Berthold D.E."/>
            <person name="Lefler F.W."/>
            <person name="Huang I.-S."/>
            <person name="Laughinghouse H. IV."/>
        </authorList>
    </citation>
    <scope>NUCLEOTIDE SEQUENCE [LARGE SCALE GENOMIC DNA]</scope>
    <source>
        <strain evidence="1 2">BLCC-F50</strain>
    </source>
</reference>
<sequence length="55" mass="6310">MSRLAKYEGLMSSEVLSLWHKSWVGCQPLLSDRDRIDIIRLTLWQGANYTASVLT</sequence>
<protein>
    <submittedName>
        <fullName evidence="1">Uncharacterized protein</fullName>
    </submittedName>
</protein>
<gene>
    <name evidence="1" type="ORF">ACE1CI_11470</name>
</gene>
<comment type="caution">
    <text evidence="1">The sequence shown here is derived from an EMBL/GenBank/DDBJ whole genome shotgun (WGS) entry which is preliminary data.</text>
</comment>
<evidence type="ECO:0000313" key="2">
    <source>
        <dbReference type="Proteomes" id="UP001576784"/>
    </source>
</evidence>
<proteinExistence type="predicted"/>
<dbReference type="RefSeq" id="WP_413263181.1">
    <property type="nucleotide sequence ID" value="NZ_JBHFNR010000076.1"/>
</dbReference>